<dbReference type="FunFam" id="3.30.230.10:FF:000004">
    <property type="entry name" value="40S ribosomal protein S2"/>
    <property type="match status" value="1"/>
</dbReference>
<dbReference type="GO" id="GO:0003723">
    <property type="term" value="F:RNA binding"/>
    <property type="evidence" value="ECO:0007669"/>
    <property type="project" value="InterPro"/>
</dbReference>
<proteinExistence type="inferred from homology"/>
<dbReference type="InterPro" id="IPR013810">
    <property type="entry name" value="Ribosomal_uS5_N"/>
</dbReference>
<dbReference type="InterPro" id="IPR014721">
    <property type="entry name" value="Ribsml_uS5_D2-typ_fold_subgr"/>
</dbReference>
<name>A0A1R2C386_9CILI</name>
<dbReference type="EMBL" id="MPUH01000304">
    <property type="protein sequence ID" value="OMJ83429.1"/>
    <property type="molecule type" value="Genomic_DNA"/>
</dbReference>
<evidence type="ECO:0000256" key="5">
    <source>
        <dbReference type="ARBA" id="ARBA00035407"/>
    </source>
</evidence>
<dbReference type="InterPro" id="IPR020568">
    <property type="entry name" value="Ribosomal_Su5_D2-typ_SF"/>
</dbReference>
<comment type="caution">
    <text evidence="10">The sequence shown here is derived from an EMBL/GenBank/DDBJ whole genome shotgun (WGS) entry which is preliminary data.</text>
</comment>
<dbReference type="SUPFAM" id="SSF54768">
    <property type="entry name" value="dsRNA-binding domain-like"/>
    <property type="match status" value="1"/>
</dbReference>
<organism evidence="10 11">
    <name type="scientific">Stentor coeruleus</name>
    <dbReference type="NCBI Taxonomy" id="5963"/>
    <lineage>
        <taxon>Eukaryota</taxon>
        <taxon>Sar</taxon>
        <taxon>Alveolata</taxon>
        <taxon>Ciliophora</taxon>
        <taxon>Postciliodesmatophora</taxon>
        <taxon>Heterotrichea</taxon>
        <taxon>Heterotrichida</taxon>
        <taxon>Stentoridae</taxon>
        <taxon>Stentor</taxon>
    </lineage>
</organism>
<evidence type="ECO:0000256" key="4">
    <source>
        <dbReference type="ARBA" id="ARBA00035255"/>
    </source>
</evidence>
<dbReference type="SUPFAM" id="SSF54211">
    <property type="entry name" value="Ribosomal protein S5 domain 2-like"/>
    <property type="match status" value="1"/>
</dbReference>
<dbReference type="InterPro" id="IPR005324">
    <property type="entry name" value="Ribosomal_uS5_C"/>
</dbReference>
<keyword evidence="3 6" id="KW-0687">Ribonucleoprotein</keyword>
<evidence type="ECO:0000259" key="9">
    <source>
        <dbReference type="PROSITE" id="PS50881"/>
    </source>
</evidence>
<keyword evidence="11" id="KW-1185">Reference proteome</keyword>
<evidence type="ECO:0000256" key="2">
    <source>
        <dbReference type="ARBA" id="ARBA00022980"/>
    </source>
</evidence>
<dbReference type="GO" id="GO:0022627">
    <property type="term" value="C:cytosolic small ribosomal subunit"/>
    <property type="evidence" value="ECO:0007669"/>
    <property type="project" value="TreeGrafter"/>
</dbReference>
<evidence type="ECO:0000256" key="7">
    <source>
        <dbReference type="RuleBase" id="RU003823"/>
    </source>
</evidence>
<comment type="similarity">
    <text evidence="1 7">Belongs to the universal ribosomal protein uS5 family.</text>
</comment>
<dbReference type="Gene3D" id="3.30.160.20">
    <property type="match status" value="1"/>
</dbReference>
<evidence type="ECO:0000313" key="11">
    <source>
        <dbReference type="Proteomes" id="UP000187209"/>
    </source>
</evidence>
<feature type="domain" description="S5 DRBM" evidence="9">
    <location>
        <begin position="81"/>
        <end position="144"/>
    </location>
</feature>
<dbReference type="Proteomes" id="UP000187209">
    <property type="component" value="Unassembled WGS sequence"/>
</dbReference>
<reference evidence="10 11" key="1">
    <citation type="submission" date="2016-11" db="EMBL/GenBank/DDBJ databases">
        <title>The macronuclear genome of Stentor coeruleus: a giant cell with tiny introns.</title>
        <authorList>
            <person name="Slabodnick M."/>
            <person name="Ruby J.G."/>
            <person name="Reiff S.B."/>
            <person name="Swart E.C."/>
            <person name="Gosai S."/>
            <person name="Prabakaran S."/>
            <person name="Witkowska E."/>
            <person name="Larue G.E."/>
            <person name="Fisher S."/>
            <person name="Freeman R.M."/>
            <person name="Gunawardena J."/>
            <person name="Chu W."/>
            <person name="Stover N.A."/>
            <person name="Gregory B.D."/>
            <person name="Nowacki M."/>
            <person name="Derisi J."/>
            <person name="Roy S.W."/>
            <person name="Marshall W.F."/>
            <person name="Sood P."/>
        </authorList>
    </citation>
    <scope>NUCLEOTIDE SEQUENCE [LARGE SCALE GENOMIC DNA]</scope>
    <source>
        <strain evidence="10">WM001</strain>
    </source>
</reference>
<dbReference type="GO" id="GO:0006412">
    <property type="term" value="P:translation"/>
    <property type="evidence" value="ECO:0007669"/>
    <property type="project" value="InterPro"/>
</dbReference>
<dbReference type="PANTHER" id="PTHR13718">
    <property type="entry name" value="RIBOSOMAL S SUBUNIT"/>
    <property type="match status" value="1"/>
</dbReference>
<dbReference type="PROSITE" id="PS50881">
    <property type="entry name" value="S5_DSRBD"/>
    <property type="match status" value="1"/>
</dbReference>
<dbReference type="Pfam" id="PF03719">
    <property type="entry name" value="Ribosomal_S5_C"/>
    <property type="match status" value="1"/>
</dbReference>
<dbReference type="FunFam" id="3.30.160.20:FF:000002">
    <property type="entry name" value="40S ribosomal protein S2"/>
    <property type="match status" value="1"/>
</dbReference>
<accession>A0A1R2C386</accession>
<evidence type="ECO:0000313" key="10">
    <source>
        <dbReference type="EMBL" id="OMJ83429.1"/>
    </source>
</evidence>
<feature type="region of interest" description="Disordered" evidence="8">
    <location>
        <begin position="1"/>
        <end position="39"/>
    </location>
</feature>
<gene>
    <name evidence="10" type="ORF">SteCoe_15651</name>
</gene>
<dbReference type="Pfam" id="PF00333">
    <property type="entry name" value="Ribosomal_S5"/>
    <property type="match status" value="1"/>
</dbReference>
<evidence type="ECO:0000256" key="8">
    <source>
        <dbReference type="SAM" id="MobiDB-lite"/>
    </source>
</evidence>
<dbReference type="PANTHER" id="PTHR13718:SF4">
    <property type="entry name" value="40S RIBOSOMAL PROTEIN S2"/>
    <property type="match status" value="1"/>
</dbReference>
<dbReference type="InterPro" id="IPR000851">
    <property type="entry name" value="Ribosomal_uS5"/>
</dbReference>
<dbReference type="AlphaFoldDB" id="A0A1R2C386"/>
<sequence>MEDKQGGRGRGFGRGKPDRAPGARPAGRRDAGPPKEKEWVPLTKLGRLVKGKKINKLEEIFLHSIPIKEPEIIEYFLKDKLKEEMIRIKPVQKQTQAGQRTRFQAVVCVGDEQGHVGVGLKVAKEAPLAIRGAAQAAKLSIVPVRRGYWGNKIGLPHTVAMKVTGKCGSVRIRLVPAPRGTGVVAPPIPKKILHLAGVSDVYTSTSGKTKSTQNFVRAAYDALAKTYCYLTPEFWKPNHFIKTPLEVNQDFLRKEDQVVVE</sequence>
<feature type="compositionally biased region" description="Basic and acidic residues" evidence="8">
    <location>
        <begin position="15"/>
        <end position="39"/>
    </location>
</feature>
<dbReference type="GO" id="GO:0003735">
    <property type="term" value="F:structural constituent of ribosome"/>
    <property type="evidence" value="ECO:0007669"/>
    <property type="project" value="UniProtKB-UniRule"/>
</dbReference>
<dbReference type="InterPro" id="IPR005711">
    <property type="entry name" value="Ribosomal_uS5_euk/arc"/>
</dbReference>
<evidence type="ECO:0000256" key="6">
    <source>
        <dbReference type="PROSITE-ProRule" id="PRU00268"/>
    </source>
</evidence>
<protein>
    <recommendedName>
        <fullName evidence="4">Small ribosomal subunit protein uS5</fullName>
    </recommendedName>
    <alternativeName>
        <fullName evidence="5">40S ribosomal protein S2</fullName>
    </alternativeName>
</protein>
<evidence type="ECO:0000256" key="1">
    <source>
        <dbReference type="ARBA" id="ARBA00008945"/>
    </source>
</evidence>
<dbReference type="Gene3D" id="3.30.230.10">
    <property type="match status" value="1"/>
</dbReference>
<dbReference type="NCBIfam" id="TIGR01020">
    <property type="entry name" value="uS5_euk_arch"/>
    <property type="match status" value="1"/>
</dbReference>
<dbReference type="OrthoDB" id="307883at2759"/>
<keyword evidence="2 6" id="KW-0689">Ribosomal protein</keyword>
<evidence type="ECO:0000256" key="3">
    <source>
        <dbReference type="ARBA" id="ARBA00023274"/>
    </source>
</evidence>